<protein>
    <submittedName>
        <fullName evidence="2">Uncharacterized protein</fullName>
    </submittedName>
</protein>
<feature type="transmembrane region" description="Helical" evidence="1">
    <location>
        <begin position="61"/>
        <end position="77"/>
    </location>
</feature>
<gene>
    <name evidence="2" type="ORF">RCL2_002506600</name>
</gene>
<accession>A0A8H3M8R3</accession>
<evidence type="ECO:0000313" key="3">
    <source>
        <dbReference type="Proteomes" id="UP000615446"/>
    </source>
</evidence>
<sequence length="101" mass="12189">MWLSKYIKWSGKRHIIKLRFIIQLLFKPIRAIFYIINYNSFFFVFNIEVDLQFYNVSLQDTYKLFLISSVIYGGTLVDNKNIKDLYQLLIPINLTIPYRIV</sequence>
<dbReference type="AlphaFoldDB" id="A0A8H3M8R3"/>
<evidence type="ECO:0000313" key="2">
    <source>
        <dbReference type="EMBL" id="GES98518.1"/>
    </source>
</evidence>
<comment type="caution">
    <text evidence="2">The sequence shown here is derived from an EMBL/GenBank/DDBJ whole genome shotgun (WGS) entry which is preliminary data.</text>
</comment>
<keyword evidence="1" id="KW-0472">Membrane</keyword>
<organism evidence="2 3">
    <name type="scientific">Rhizophagus clarus</name>
    <dbReference type="NCBI Taxonomy" id="94130"/>
    <lineage>
        <taxon>Eukaryota</taxon>
        <taxon>Fungi</taxon>
        <taxon>Fungi incertae sedis</taxon>
        <taxon>Mucoromycota</taxon>
        <taxon>Glomeromycotina</taxon>
        <taxon>Glomeromycetes</taxon>
        <taxon>Glomerales</taxon>
        <taxon>Glomeraceae</taxon>
        <taxon>Rhizophagus</taxon>
    </lineage>
</organism>
<dbReference type="EMBL" id="BLAL01000271">
    <property type="protein sequence ID" value="GES98518.1"/>
    <property type="molecule type" value="Genomic_DNA"/>
</dbReference>
<dbReference type="Proteomes" id="UP000615446">
    <property type="component" value="Unassembled WGS sequence"/>
</dbReference>
<name>A0A8H3M8R3_9GLOM</name>
<keyword evidence="1" id="KW-0812">Transmembrane</keyword>
<keyword evidence="1" id="KW-1133">Transmembrane helix</keyword>
<feature type="transmembrane region" description="Helical" evidence="1">
    <location>
        <begin position="20"/>
        <end position="41"/>
    </location>
</feature>
<evidence type="ECO:0000256" key="1">
    <source>
        <dbReference type="SAM" id="Phobius"/>
    </source>
</evidence>
<reference evidence="2" key="1">
    <citation type="submission" date="2019-10" db="EMBL/GenBank/DDBJ databases">
        <title>Conservation and host-specific expression of non-tandemly repeated heterogenous ribosome RNA gene in arbuscular mycorrhizal fungi.</title>
        <authorList>
            <person name="Maeda T."/>
            <person name="Kobayashi Y."/>
            <person name="Nakagawa T."/>
            <person name="Ezawa T."/>
            <person name="Yamaguchi K."/>
            <person name="Bino T."/>
            <person name="Nishimoto Y."/>
            <person name="Shigenobu S."/>
            <person name="Kawaguchi M."/>
        </authorList>
    </citation>
    <scope>NUCLEOTIDE SEQUENCE</scope>
    <source>
        <strain evidence="2">HR1</strain>
    </source>
</reference>
<proteinExistence type="predicted"/>